<proteinExistence type="predicted"/>
<organism evidence="7 8">
    <name type="scientific">Chlorella ohadii</name>
    <dbReference type="NCBI Taxonomy" id="2649997"/>
    <lineage>
        <taxon>Eukaryota</taxon>
        <taxon>Viridiplantae</taxon>
        <taxon>Chlorophyta</taxon>
        <taxon>core chlorophytes</taxon>
        <taxon>Trebouxiophyceae</taxon>
        <taxon>Chlorellales</taxon>
        <taxon>Chlorellaceae</taxon>
        <taxon>Chlorella clade</taxon>
        <taxon>Chlorella</taxon>
    </lineage>
</organism>
<reference evidence="7" key="1">
    <citation type="submission" date="2020-11" db="EMBL/GenBank/DDBJ databases">
        <title>Chlorella ohadii genome sequencing and assembly.</title>
        <authorList>
            <person name="Murik O."/>
            <person name="Treves H."/>
            <person name="Kedem I."/>
            <person name="Shotland Y."/>
            <person name="Kaplan A."/>
        </authorList>
    </citation>
    <scope>NUCLEOTIDE SEQUENCE</scope>
    <source>
        <strain evidence="7">1</strain>
    </source>
</reference>
<evidence type="ECO:0000256" key="2">
    <source>
        <dbReference type="ARBA" id="ARBA00022771"/>
    </source>
</evidence>
<keyword evidence="3" id="KW-0862">Zinc</keyword>
<dbReference type="Proteomes" id="UP001205105">
    <property type="component" value="Unassembled WGS sequence"/>
</dbReference>
<dbReference type="SUPFAM" id="SSF144232">
    <property type="entry name" value="HIT/MYND zinc finger-like"/>
    <property type="match status" value="1"/>
</dbReference>
<dbReference type="PROSITE" id="PS50865">
    <property type="entry name" value="ZF_MYND_2"/>
    <property type="match status" value="1"/>
</dbReference>
<feature type="region of interest" description="Disordered" evidence="5">
    <location>
        <begin position="316"/>
        <end position="337"/>
    </location>
</feature>
<dbReference type="AlphaFoldDB" id="A0AAD5DXH0"/>
<dbReference type="InterPro" id="IPR002893">
    <property type="entry name" value="Znf_MYND"/>
</dbReference>
<keyword evidence="8" id="KW-1185">Reference proteome</keyword>
<dbReference type="EMBL" id="JADXDR010000007">
    <property type="protein sequence ID" value="KAI7846242.1"/>
    <property type="molecule type" value="Genomic_DNA"/>
</dbReference>
<keyword evidence="2 4" id="KW-0863">Zinc-finger</keyword>
<keyword evidence="1" id="KW-0479">Metal-binding</keyword>
<feature type="domain" description="MYND-type" evidence="6">
    <location>
        <begin position="926"/>
        <end position="972"/>
    </location>
</feature>
<comment type="caution">
    <text evidence="7">The sequence shown here is derived from an EMBL/GenBank/DDBJ whole genome shotgun (WGS) entry which is preliminary data.</text>
</comment>
<name>A0AAD5DXH0_9CHLO</name>
<feature type="compositionally biased region" description="Gly residues" evidence="5">
    <location>
        <begin position="316"/>
        <end position="325"/>
    </location>
</feature>
<evidence type="ECO:0000256" key="5">
    <source>
        <dbReference type="SAM" id="MobiDB-lite"/>
    </source>
</evidence>
<evidence type="ECO:0000256" key="3">
    <source>
        <dbReference type="ARBA" id="ARBA00022833"/>
    </source>
</evidence>
<sequence length="992" mass="102197">MAHALRTALTRLSEAATEAAFGADQFDASELTELVRQAKASWPAADAASKAEVTRLLLDVSNALGALDGKLSPALAAQHSEGAAGALRALFGYAVAVLDQCCILARAAQLSAEEMVQFVQCGALIVGSSSKAVLSHWLRHSAAELRRPDARQPPDEVYSRSTVPQQLDAAISLLQLLLNHADSRGQAAFAADVWRPELVAQWLAAVLVVEDAAQAAANSAPDCSLAATSLQHPAALTSVAPVLLLFASGCLEGVVSLAIVCAALLTDPVFGRQQAAVQASRVLQSKLAALLPTFMQAAATYLEAAGQAADEVGARQGSGAGGSAGGTTASSAAGPSKAAGASGPGTAKCVGMAITCLQLVTAPCLASGVQRMMKPTAAGAQQLEPLLRRWLAESAAVLQAIPDERLRAVPAAQFALLLLQAVAAAAHPYCLAAPAEQQSGTDAQARLNADVTGAIWGRHAVLLLPHLARVLPVLRRDSELATQLAAQLAAGVAAACGSVAFVADTAETAMSYMHKAAMWQAARGEALSLELNVQMLAGAAAVRDAALPLMHFAAELPLLAAGASQPSQLVASAARLAAGCLSLAGLSSLASSAQLRQLLAAHGSRRLELCAALQQHQLPAQLRREHITARRLAHCVAGAAEQQLAAVPALSNWPAIFTCGSVPFRAIAELALGPAAGLWDARELAGIAATEAQAQLVNLDMLRLGDVRRNRHANASVRDQAPYLGEAAESLVTLYAFSAVPFGSDAPVRRALVDTLRQQVQNLHHAPGMAILSCHFALHHAGDSPQLAAALVASGLLREILEATQSRQATGAGAIRQQAAELPAAALATLESLRQAACEAAQAPSAGQEASERCKSAAAWLEAALQAEEHRLPAELAKLYATKLEPAAQEAAAALEAVWEAPEISREQLLQLAQGAATRGCAYLRCPNVGAGGGAGPGQQQGSSRCSACRSVWYCGTACSHADWRAGHRRTCKALAAARQADKAAAAEQQLA</sequence>
<gene>
    <name evidence="7" type="ORF">COHA_000310</name>
</gene>
<evidence type="ECO:0000313" key="8">
    <source>
        <dbReference type="Proteomes" id="UP001205105"/>
    </source>
</evidence>
<dbReference type="GO" id="GO:0008270">
    <property type="term" value="F:zinc ion binding"/>
    <property type="evidence" value="ECO:0007669"/>
    <property type="project" value="UniProtKB-KW"/>
</dbReference>
<accession>A0AAD5DXH0</accession>
<dbReference type="Gene3D" id="6.10.140.2220">
    <property type="match status" value="1"/>
</dbReference>
<protein>
    <recommendedName>
        <fullName evidence="6">MYND-type domain-containing protein</fullName>
    </recommendedName>
</protein>
<evidence type="ECO:0000259" key="6">
    <source>
        <dbReference type="PROSITE" id="PS50865"/>
    </source>
</evidence>
<evidence type="ECO:0000313" key="7">
    <source>
        <dbReference type="EMBL" id="KAI7846242.1"/>
    </source>
</evidence>
<feature type="compositionally biased region" description="Low complexity" evidence="5">
    <location>
        <begin position="326"/>
        <end position="337"/>
    </location>
</feature>
<evidence type="ECO:0000256" key="4">
    <source>
        <dbReference type="PROSITE-ProRule" id="PRU00134"/>
    </source>
</evidence>
<evidence type="ECO:0000256" key="1">
    <source>
        <dbReference type="ARBA" id="ARBA00022723"/>
    </source>
</evidence>
<dbReference type="Pfam" id="PF01753">
    <property type="entry name" value="zf-MYND"/>
    <property type="match status" value="1"/>
</dbReference>